<organism evidence="2 3">
    <name type="scientific">Puccinia sorghi</name>
    <dbReference type="NCBI Taxonomy" id="27349"/>
    <lineage>
        <taxon>Eukaryota</taxon>
        <taxon>Fungi</taxon>
        <taxon>Dikarya</taxon>
        <taxon>Basidiomycota</taxon>
        <taxon>Pucciniomycotina</taxon>
        <taxon>Pucciniomycetes</taxon>
        <taxon>Pucciniales</taxon>
        <taxon>Pucciniaceae</taxon>
        <taxon>Puccinia</taxon>
    </lineage>
</organism>
<proteinExistence type="predicted"/>
<dbReference type="Proteomes" id="UP000037035">
    <property type="component" value="Unassembled WGS sequence"/>
</dbReference>
<reference evidence="2 3" key="1">
    <citation type="submission" date="2015-08" db="EMBL/GenBank/DDBJ databases">
        <title>Next Generation Sequencing and Analysis of the Genome of Puccinia sorghi L Schw, the Causal Agent of Maize Common Rust.</title>
        <authorList>
            <person name="Rochi L."/>
            <person name="Burguener G."/>
            <person name="Darino M."/>
            <person name="Turjanski A."/>
            <person name="Kreff E."/>
            <person name="Dieguez M.J."/>
            <person name="Sacco F."/>
        </authorList>
    </citation>
    <scope>NUCLEOTIDE SEQUENCE [LARGE SCALE GENOMIC DNA]</scope>
    <source>
        <strain evidence="2 3">RO10H11247</strain>
    </source>
</reference>
<dbReference type="VEuPathDB" id="FungiDB:VP01_371g3"/>
<gene>
    <name evidence="2" type="ORF">VP01_371g3</name>
</gene>
<feature type="domain" description="Retrovirus-related Pol polyprotein from transposon TNT 1-94-like beta-barrel" evidence="1">
    <location>
        <begin position="4"/>
        <end position="49"/>
    </location>
</feature>
<evidence type="ECO:0000313" key="2">
    <source>
        <dbReference type="EMBL" id="KNZ52033.1"/>
    </source>
</evidence>
<accession>A0A0L6UU13</accession>
<name>A0A0L6UU13_9BASI</name>
<keyword evidence="3" id="KW-1185">Reference proteome</keyword>
<evidence type="ECO:0000259" key="1">
    <source>
        <dbReference type="Pfam" id="PF22936"/>
    </source>
</evidence>
<dbReference type="Pfam" id="PF22936">
    <property type="entry name" value="Pol_BBD"/>
    <property type="match status" value="1"/>
</dbReference>
<comment type="caution">
    <text evidence="2">The sequence shown here is derived from an EMBL/GenBank/DDBJ whole genome shotgun (WGS) entry which is preliminary data.</text>
</comment>
<dbReference type="AlphaFoldDB" id="A0A0L6UU13"/>
<evidence type="ECO:0000313" key="3">
    <source>
        <dbReference type="Proteomes" id="UP000037035"/>
    </source>
</evidence>
<protein>
    <recommendedName>
        <fullName evidence="1">Retrovirus-related Pol polyprotein from transposon TNT 1-94-like beta-barrel domain-containing protein</fullName>
    </recommendedName>
</protein>
<dbReference type="EMBL" id="LAVV01008746">
    <property type="protein sequence ID" value="KNZ52033.1"/>
    <property type="molecule type" value="Genomic_DNA"/>
</dbReference>
<dbReference type="InterPro" id="IPR054722">
    <property type="entry name" value="PolX-like_BBD"/>
</dbReference>
<sequence length="55" mass="6270">MTMFMDSIYSNHMFSKKEYFSSYKTMSSPIKIADGKSLKFKGSGYVQLNEGVESL</sequence>